<dbReference type="HOGENOM" id="CLU_106396_0_0_1"/>
<reference evidence="4 5" key="1">
    <citation type="submission" date="2014-02" db="EMBL/GenBank/DDBJ databases">
        <title>Single nucleus genome sequencing reveals high similarity among nuclei of an endomycorrhizal fungus.</title>
        <authorList>
            <person name="Lin K."/>
            <person name="Geurts R."/>
            <person name="Zhang Z."/>
            <person name="Limpens E."/>
            <person name="Saunders D.G."/>
            <person name="Mu D."/>
            <person name="Pang E."/>
            <person name="Cao H."/>
            <person name="Cha H."/>
            <person name="Lin T."/>
            <person name="Zhou Q."/>
            <person name="Shang Y."/>
            <person name="Li Y."/>
            <person name="Ivanov S."/>
            <person name="Sharma T."/>
            <person name="Velzen R.V."/>
            <person name="Ruijter N.D."/>
            <person name="Aanen D.K."/>
            <person name="Win J."/>
            <person name="Kamoun S."/>
            <person name="Bisseling T."/>
            <person name="Huang S."/>
        </authorList>
    </citation>
    <scope>NUCLEOTIDE SEQUENCE [LARGE SCALE GENOMIC DNA]</scope>
    <source>
        <strain evidence="5">DAOM197198w</strain>
    </source>
</reference>
<feature type="domain" description="C2H2-type" evidence="3">
    <location>
        <begin position="3"/>
        <end position="31"/>
    </location>
</feature>
<feature type="compositionally biased region" description="Basic and acidic residues" evidence="2">
    <location>
        <begin position="186"/>
        <end position="195"/>
    </location>
</feature>
<feature type="compositionally biased region" description="Polar residues" evidence="2">
    <location>
        <begin position="196"/>
        <end position="206"/>
    </location>
</feature>
<keyword evidence="1" id="KW-0479">Metal-binding</keyword>
<dbReference type="OrthoDB" id="2303967at2759"/>
<dbReference type="PROSITE" id="PS50157">
    <property type="entry name" value="ZINC_FINGER_C2H2_2"/>
    <property type="match status" value="1"/>
</dbReference>
<proteinExistence type="predicted"/>
<dbReference type="GO" id="GO:0008270">
    <property type="term" value="F:zinc ion binding"/>
    <property type="evidence" value="ECO:0007669"/>
    <property type="project" value="UniProtKB-KW"/>
</dbReference>
<keyword evidence="5" id="KW-1185">Reference proteome</keyword>
<dbReference type="PROSITE" id="PS00028">
    <property type="entry name" value="ZINC_FINGER_C2H2_1"/>
    <property type="match status" value="1"/>
</dbReference>
<evidence type="ECO:0000313" key="4">
    <source>
        <dbReference type="EMBL" id="EXX66581.1"/>
    </source>
</evidence>
<evidence type="ECO:0000313" key="5">
    <source>
        <dbReference type="Proteomes" id="UP000022910"/>
    </source>
</evidence>
<dbReference type="Proteomes" id="UP000022910">
    <property type="component" value="Unassembled WGS sequence"/>
</dbReference>
<name>A0A015L2J7_RHIIW</name>
<keyword evidence="1" id="KW-0863">Zinc-finger</keyword>
<evidence type="ECO:0000259" key="3">
    <source>
        <dbReference type="PROSITE" id="PS50157"/>
    </source>
</evidence>
<organism evidence="4 5">
    <name type="scientific">Rhizophagus irregularis (strain DAOM 197198w)</name>
    <name type="common">Glomus intraradices</name>
    <dbReference type="NCBI Taxonomy" id="1432141"/>
    <lineage>
        <taxon>Eukaryota</taxon>
        <taxon>Fungi</taxon>
        <taxon>Fungi incertae sedis</taxon>
        <taxon>Mucoromycota</taxon>
        <taxon>Glomeromycotina</taxon>
        <taxon>Glomeromycetes</taxon>
        <taxon>Glomerales</taxon>
        <taxon>Glomeraceae</taxon>
        <taxon>Rhizophagus</taxon>
    </lineage>
</organism>
<protein>
    <recommendedName>
        <fullName evidence="3">C2H2-type domain-containing protein</fullName>
    </recommendedName>
</protein>
<dbReference type="AlphaFoldDB" id="A0A015L2J7"/>
<feature type="region of interest" description="Disordered" evidence="2">
    <location>
        <begin position="186"/>
        <end position="206"/>
    </location>
</feature>
<evidence type="ECO:0000256" key="2">
    <source>
        <dbReference type="SAM" id="MobiDB-lite"/>
    </source>
</evidence>
<accession>A0A015L2J7</accession>
<gene>
    <name evidence="4" type="ORF">RirG_122420</name>
</gene>
<keyword evidence="1" id="KW-0862">Zinc</keyword>
<dbReference type="EMBL" id="JEMT01018637">
    <property type="protein sequence ID" value="EXX66581.1"/>
    <property type="molecule type" value="Genomic_DNA"/>
</dbReference>
<comment type="caution">
    <text evidence="4">The sequence shown here is derived from an EMBL/GenBank/DDBJ whole genome shotgun (WGS) entry which is preliminary data.</text>
</comment>
<dbReference type="InterPro" id="IPR013087">
    <property type="entry name" value="Znf_C2H2_type"/>
</dbReference>
<evidence type="ECO:0000256" key="1">
    <source>
        <dbReference type="PROSITE-ProRule" id="PRU00042"/>
    </source>
</evidence>
<sequence length="229" mass="27233">MTLRCCLCQETFISRKLLLTHERTKHRNNKTIPHFHLLLRPSFEQLISYQDAFIILIKKRLGFNRHSVGTKRVLINVFPENVFVYLFQSEPSFRYNTVLRKYHCTFKGEVGEQRLKQILNYEHWSCRQDPITKTTGYVLFVNYEESHEVTFSWTQTKLVENNRTFQCGVVTCTFTTDSGEFVNENDEKKLQESESHITTPTTKNNQSQYRIILPRSPLQQLFLDQKHYV</sequence>